<proteinExistence type="predicted"/>
<name>A0ABR6RDB7_9BURK</name>
<dbReference type="EMBL" id="JACHKZ010000005">
    <property type="protein sequence ID" value="MBB6577160.1"/>
    <property type="molecule type" value="Genomic_DNA"/>
</dbReference>
<gene>
    <name evidence="2" type="ORF">HNP33_001211</name>
</gene>
<evidence type="ECO:0000313" key="2">
    <source>
        <dbReference type="EMBL" id="MBB6577160.1"/>
    </source>
</evidence>
<protein>
    <submittedName>
        <fullName evidence="2">Uncharacterized protein</fullName>
    </submittedName>
</protein>
<evidence type="ECO:0000256" key="1">
    <source>
        <dbReference type="SAM" id="MobiDB-lite"/>
    </source>
</evidence>
<sequence>MQGLRCRREPGGENLHKAKSWPRGASSKQSGPVPGSARESRALNLCHAAPFVTPADVRRHG</sequence>
<feature type="region of interest" description="Disordered" evidence="1">
    <location>
        <begin position="1"/>
        <end position="41"/>
    </location>
</feature>
<feature type="compositionally biased region" description="Basic and acidic residues" evidence="1">
    <location>
        <begin position="1"/>
        <end position="16"/>
    </location>
</feature>
<organism evidence="2 3">
    <name type="scientific">Comamonas odontotermitis</name>
    <dbReference type="NCBI Taxonomy" id="379895"/>
    <lineage>
        <taxon>Bacteria</taxon>
        <taxon>Pseudomonadati</taxon>
        <taxon>Pseudomonadota</taxon>
        <taxon>Betaproteobacteria</taxon>
        <taxon>Burkholderiales</taxon>
        <taxon>Comamonadaceae</taxon>
        <taxon>Comamonas</taxon>
    </lineage>
</organism>
<accession>A0ABR6RDB7</accession>
<dbReference type="Proteomes" id="UP000562492">
    <property type="component" value="Unassembled WGS sequence"/>
</dbReference>
<comment type="caution">
    <text evidence="2">The sequence shown here is derived from an EMBL/GenBank/DDBJ whole genome shotgun (WGS) entry which is preliminary data.</text>
</comment>
<reference evidence="2 3" key="1">
    <citation type="submission" date="2020-08" db="EMBL/GenBank/DDBJ databases">
        <title>Functional genomics of gut bacteria from endangered species of beetles.</title>
        <authorList>
            <person name="Carlos-Shanley C."/>
        </authorList>
    </citation>
    <scope>NUCLEOTIDE SEQUENCE [LARGE SCALE GENOMIC DNA]</scope>
    <source>
        <strain evidence="2 3">S00124</strain>
    </source>
</reference>
<evidence type="ECO:0000313" key="3">
    <source>
        <dbReference type="Proteomes" id="UP000562492"/>
    </source>
</evidence>
<keyword evidence="3" id="KW-1185">Reference proteome</keyword>